<evidence type="ECO:0000256" key="9">
    <source>
        <dbReference type="ARBA" id="ARBA00023117"/>
    </source>
</evidence>
<feature type="domain" description="Helicase C-terminal" evidence="17">
    <location>
        <begin position="1657"/>
        <end position="1808"/>
    </location>
</feature>
<dbReference type="SMART" id="SM00951">
    <property type="entry name" value="QLQ"/>
    <property type="match status" value="1"/>
</dbReference>
<keyword evidence="6" id="KW-0347">Helicase</keyword>
<dbReference type="InterPro" id="IPR049730">
    <property type="entry name" value="SNF2/RAD54-like_C"/>
</dbReference>
<dbReference type="Proteomes" id="UP000245910">
    <property type="component" value="Chromosome IIII"/>
</dbReference>
<dbReference type="InterPro" id="IPR036427">
    <property type="entry name" value="Bromodomain-like_sf"/>
</dbReference>
<dbReference type="STRING" id="56646.A0A2L2T654"/>
<dbReference type="PROSITE" id="PS51192">
    <property type="entry name" value="HELICASE_ATP_BIND_1"/>
    <property type="match status" value="1"/>
</dbReference>
<evidence type="ECO:0000256" key="3">
    <source>
        <dbReference type="ARBA" id="ARBA00022737"/>
    </source>
</evidence>
<dbReference type="InterPro" id="IPR036322">
    <property type="entry name" value="WD40_repeat_dom_sf"/>
</dbReference>
<dbReference type="InterPro" id="IPR014978">
    <property type="entry name" value="Gln-Leu-Gln_QLQ"/>
</dbReference>
<dbReference type="PANTHER" id="PTHR10799">
    <property type="entry name" value="SNF2/RAD54 HELICASE FAMILY"/>
    <property type="match status" value="1"/>
</dbReference>
<keyword evidence="7" id="KW-0067">ATP-binding</keyword>
<feature type="compositionally biased region" description="Low complexity" evidence="14">
    <location>
        <begin position="920"/>
        <end position="931"/>
    </location>
</feature>
<evidence type="ECO:0000256" key="4">
    <source>
        <dbReference type="ARBA" id="ARBA00022741"/>
    </source>
</evidence>
<dbReference type="Pfam" id="PF00176">
    <property type="entry name" value="SNF2-rel_dom"/>
    <property type="match status" value="1"/>
</dbReference>
<dbReference type="Gene3D" id="1.20.5.170">
    <property type="match status" value="1"/>
</dbReference>
<dbReference type="InterPro" id="IPR038718">
    <property type="entry name" value="SNF2-like_sf"/>
</dbReference>
<keyword evidence="5" id="KW-0378">Hydrolase</keyword>
<dbReference type="CDD" id="cd17996">
    <property type="entry name" value="DEXHc_SMARCA2_SMARCA4"/>
    <property type="match status" value="1"/>
</dbReference>
<dbReference type="Pfam" id="PF07529">
    <property type="entry name" value="HSA"/>
    <property type="match status" value="1"/>
</dbReference>
<feature type="region of interest" description="Disordered" evidence="14">
    <location>
        <begin position="1929"/>
        <end position="2035"/>
    </location>
</feature>
<feature type="repeat" description="WD" evidence="13">
    <location>
        <begin position="95"/>
        <end position="136"/>
    </location>
</feature>
<dbReference type="GO" id="GO:0016787">
    <property type="term" value="F:hydrolase activity"/>
    <property type="evidence" value="ECO:0007669"/>
    <property type="project" value="UniProtKB-KW"/>
</dbReference>
<feature type="region of interest" description="Disordered" evidence="14">
    <location>
        <begin position="553"/>
        <end position="573"/>
    </location>
</feature>
<feature type="compositionally biased region" description="Acidic residues" evidence="14">
    <location>
        <begin position="71"/>
        <end position="87"/>
    </location>
</feature>
<feature type="domain" description="Bromo" evidence="15">
    <location>
        <begin position="2071"/>
        <end position="2141"/>
    </location>
</feature>
<reference evidence="21" key="1">
    <citation type="submission" date="2014-10" db="EMBL/GenBank/DDBJ databases">
        <authorList>
            <person name="King R."/>
        </authorList>
    </citation>
    <scope>NUCLEOTIDE SEQUENCE [LARGE SCALE GENOMIC DNA]</scope>
    <source>
        <strain evidence="21">A3/5</strain>
    </source>
</reference>
<dbReference type="InterPro" id="IPR000330">
    <property type="entry name" value="SNF2_N"/>
</dbReference>
<dbReference type="FunFam" id="3.40.50.300:FF:000843">
    <property type="entry name" value="Chromatin structure-remodeling complex subunit snf21"/>
    <property type="match status" value="1"/>
</dbReference>
<evidence type="ECO:0000256" key="2">
    <source>
        <dbReference type="ARBA" id="ARBA00022574"/>
    </source>
</evidence>
<dbReference type="Pfam" id="PF14619">
    <property type="entry name" value="SnAC"/>
    <property type="match status" value="1"/>
</dbReference>
<dbReference type="SMART" id="SM00487">
    <property type="entry name" value="DEXDc"/>
    <property type="match status" value="1"/>
</dbReference>
<feature type="region of interest" description="Disordered" evidence="14">
    <location>
        <begin position="1278"/>
        <end position="1304"/>
    </location>
</feature>
<evidence type="ECO:0000256" key="12">
    <source>
        <dbReference type="PROSITE-ProRule" id="PRU00035"/>
    </source>
</evidence>
<dbReference type="PROSITE" id="PS51666">
    <property type="entry name" value="QLQ"/>
    <property type="match status" value="1"/>
</dbReference>
<feature type="compositionally biased region" description="Basic and acidic residues" evidence="14">
    <location>
        <begin position="2163"/>
        <end position="2173"/>
    </location>
</feature>
<evidence type="ECO:0000256" key="10">
    <source>
        <dbReference type="ARBA" id="ARBA00023163"/>
    </source>
</evidence>
<dbReference type="Pfam" id="PF00400">
    <property type="entry name" value="WD40"/>
    <property type="match status" value="3"/>
</dbReference>
<feature type="compositionally biased region" description="Low complexity" evidence="14">
    <location>
        <begin position="856"/>
        <end position="874"/>
    </location>
</feature>
<evidence type="ECO:0000256" key="13">
    <source>
        <dbReference type="PROSITE-ProRule" id="PRU00221"/>
    </source>
</evidence>
<dbReference type="GO" id="GO:0042393">
    <property type="term" value="F:histone binding"/>
    <property type="evidence" value="ECO:0007669"/>
    <property type="project" value="InterPro"/>
</dbReference>
<dbReference type="FunFam" id="1.20.5.170:FF:000072">
    <property type="entry name" value="Putative chromatin structure-remodeling complex subunit snf21"/>
    <property type="match status" value="1"/>
</dbReference>
<dbReference type="Gene3D" id="3.40.50.10810">
    <property type="entry name" value="Tandem AAA-ATPase domain"/>
    <property type="match status" value="1"/>
</dbReference>
<feature type="compositionally biased region" description="Basic and acidic residues" evidence="14">
    <location>
        <begin position="1998"/>
        <end position="2007"/>
    </location>
</feature>
<dbReference type="PROSITE" id="PS00678">
    <property type="entry name" value="WD_REPEATS_1"/>
    <property type="match status" value="1"/>
</dbReference>
<dbReference type="SUPFAM" id="SSF47370">
    <property type="entry name" value="Bromodomain"/>
    <property type="match status" value="1"/>
</dbReference>
<feature type="domain" description="QLQ" evidence="19">
    <location>
        <begin position="933"/>
        <end position="968"/>
    </location>
</feature>
<dbReference type="FunFam" id="3.40.50.10810:FF:000008">
    <property type="entry name" value="Chromatin structure-remodeling complex subunit snf21"/>
    <property type="match status" value="1"/>
</dbReference>
<accession>A0A2L2T654</accession>
<evidence type="ECO:0000259" key="15">
    <source>
        <dbReference type="PROSITE" id="PS50014"/>
    </source>
</evidence>
<evidence type="ECO:0000259" key="19">
    <source>
        <dbReference type="PROSITE" id="PS51666"/>
    </source>
</evidence>
<keyword evidence="9 12" id="KW-0103">Bromodomain</keyword>
<dbReference type="InterPro" id="IPR027417">
    <property type="entry name" value="P-loop_NTPase"/>
</dbReference>
<dbReference type="SUPFAM" id="SSF50978">
    <property type="entry name" value="WD40 repeat-like"/>
    <property type="match status" value="1"/>
</dbReference>
<dbReference type="CDD" id="cd04369">
    <property type="entry name" value="Bromodomain"/>
    <property type="match status" value="1"/>
</dbReference>
<dbReference type="GO" id="GO:0004386">
    <property type="term" value="F:helicase activity"/>
    <property type="evidence" value="ECO:0007669"/>
    <property type="project" value="UniProtKB-KW"/>
</dbReference>
<feature type="compositionally biased region" description="Polar residues" evidence="14">
    <location>
        <begin position="903"/>
        <end position="919"/>
    </location>
</feature>
<dbReference type="Pfam" id="PF00271">
    <property type="entry name" value="Helicase_C"/>
    <property type="match status" value="1"/>
</dbReference>
<dbReference type="Pfam" id="PF08880">
    <property type="entry name" value="QLQ"/>
    <property type="match status" value="1"/>
</dbReference>
<dbReference type="GO" id="GO:0006338">
    <property type="term" value="P:chromatin remodeling"/>
    <property type="evidence" value="ECO:0007669"/>
    <property type="project" value="UniProtKB-ARBA"/>
</dbReference>
<evidence type="ECO:0000256" key="7">
    <source>
        <dbReference type="ARBA" id="ARBA00022840"/>
    </source>
</evidence>
<name>A0A2L2T654_9HYPO</name>
<dbReference type="GO" id="GO:0006355">
    <property type="term" value="P:regulation of DNA-templated transcription"/>
    <property type="evidence" value="ECO:0007669"/>
    <property type="project" value="InterPro"/>
</dbReference>
<dbReference type="SMART" id="SM00320">
    <property type="entry name" value="WD40"/>
    <property type="match status" value="5"/>
</dbReference>
<protein>
    <submittedName>
        <fullName evidence="20">Uncharacterized protein</fullName>
    </submittedName>
</protein>
<dbReference type="GO" id="GO:0006366">
    <property type="term" value="P:transcription by RNA polymerase II"/>
    <property type="evidence" value="ECO:0007669"/>
    <property type="project" value="UniProtKB-ARBA"/>
</dbReference>
<evidence type="ECO:0000259" key="18">
    <source>
        <dbReference type="PROSITE" id="PS51204"/>
    </source>
</evidence>
<keyword evidence="21" id="KW-1185">Reference proteome</keyword>
<dbReference type="Gene3D" id="2.130.10.10">
    <property type="entry name" value="YVTN repeat-like/Quinoprotein amine dehydrogenase"/>
    <property type="match status" value="2"/>
</dbReference>
<dbReference type="PROSITE" id="PS51194">
    <property type="entry name" value="HELICASE_CTER"/>
    <property type="match status" value="1"/>
</dbReference>
<dbReference type="EMBL" id="LN649232">
    <property type="protein sequence ID" value="CEI39418.1"/>
    <property type="molecule type" value="Genomic_DNA"/>
</dbReference>
<dbReference type="SMART" id="SM00297">
    <property type="entry name" value="BROMO"/>
    <property type="match status" value="1"/>
</dbReference>
<dbReference type="GO" id="GO:0005524">
    <property type="term" value="F:ATP binding"/>
    <property type="evidence" value="ECO:0007669"/>
    <property type="project" value="UniProtKB-KW"/>
</dbReference>
<evidence type="ECO:0000256" key="14">
    <source>
        <dbReference type="SAM" id="MobiDB-lite"/>
    </source>
</evidence>
<keyword evidence="3" id="KW-0677">Repeat</keyword>
<organism evidence="20 21">
    <name type="scientific">Fusarium venenatum</name>
    <dbReference type="NCBI Taxonomy" id="56646"/>
    <lineage>
        <taxon>Eukaryota</taxon>
        <taxon>Fungi</taxon>
        <taxon>Dikarya</taxon>
        <taxon>Ascomycota</taxon>
        <taxon>Pezizomycotina</taxon>
        <taxon>Sordariomycetes</taxon>
        <taxon>Hypocreomycetidae</taxon>
        <taxon>Hypocreales</taxon>
        <taxon>Nectriaceae</taxon>
        <taxon>Fusarium</taxon>
    </lineage>
</organism>
<feature type="compositionally biased region" description="Acidic residues" evidence="14">
    <location>
        <begin position="1288"/>
        <end position="1304"/>
    </location>
</feature>
<evidence type="ECO:0000256" key="1">
    <source>
        <dbReference type="ARBA" id="ARBA00004123"/>
    </source>
</evidence>
<keyword evidence="4" id="KW-0547">Nucleotide-binding</keyword>
<dbReference type="PROSITE" id="PS50294">
    <property type="entry name" value="WD_REPEATS_REGION"/>
    <property type="match status" value="1"/>
</dbReference>
<keyword evidence="10" id="KW-0804">Transcription</keyword>
<dbReference type="PROSITE" id="PS51204">
    <property type="entry name" value="HSA"/>
    <property type="match status" value="1"/>
</dbReference>
<feature type="region of interest" description="Disordered" evidence="14">
    <location>
        <begin position="27"/>
        <end position="93"/>
    </location>
</feature>
<evidence type="ECO:0000256" key="5">
    <source>
        <dbReference type="ARBA" id="ARBA00022801"/>
    </source>
</evidence>
<feature type="compositionally biased region" description="Polar residues" evidence="14">
    <location>
        <begin position="1962"/>
        <end position="1975"/>
    </location>
</feature>
<dbReference type="PRINTS" id="PR00503">
    <property type="entry name" value="BROMODOMAIN"/>
</dbReference>
<feature type="compositionally biased region" description="Low complexity" evidence="14">
    <location>
        <begin position="889"/>
        <end position="902"/>
    </location>
</feature>
<dbReference type="InterPro" id="IPR001487">
    <property type="entry name" value="Bromodomain"/>
</dbReference>
<evidence type="ECO:0000256" key="11">
    <source>
        <dbReference type="ARBA" id="ARBA00023242"/>
    </source>
</evidence>
<feature type="region of interest" description="Disordered" evidence="14">
    <location>
        <begin position="856"/>
        <end position="935"/>
    </location>
</feature>
<dbReference type="InterPro" id="IPR014012">
    <property type="entry name" value="HSA_dom"/>
</dbReference>
<dbReference type="SUPFAM" id="SSF52540">
    <property type="entry name" value="P-loop containing nucleoside triphosphate hydrolases"/>
    <property type="match status" value="2"/>
</dbReference>
<dbReference type="PROSITE" id="PS50082">
    <property type="entry name" value="WD_REPEATS_2"/>
    <property type="match status" value="3"/>
</dbReference>
<dbReference type="Pfam" id="PF00439">
    <property type="entry name" value="Bromodomain"/>
    <property type="match status" value="1"/>
</dbReference>
<feature type="compositionally biased region" description="Low complexity" evidence="14">
    <location>
        <begin position="977"/>
        <end position="986"/>
    </location>
</feature>
<dbReference type="SMART" id="SM00490">
    <property type="entry name" value="HELICc"/>
    <property type="match status" value="1"/>
</dbReference>
<feature type="repeat" description="WD" evidence="13">
    <location>
        <begin position="320"/>
        <end position="344"/>
    </location>
</feature>
<feature type="domain" description="Helicase ATP-binding" evidence="16">
    <location>
        <begin position="1346"/>
        <end position="1511"/>
    </location>
</feature>
<dbReference type="InterPro" id="IPR001680">
    <property type="entry name" value="WD40_rpt"/>
</dbReference>
<evidence type="ECO:0000256" key="6">
    <source>
        <dbReference type="ARBA" id="ARBA00022806"/>
    </source>
</evidence>
<feature type="region of interest" description="Disordered" evidence="14">
    <location>
        <begin position="2163"/>
        <end position="2215"/>
    </location>
</feature>
<dbReference type="InterPro" id="IPR029295">
    <property type="entry name" value="SnAC"/>
</dbReference>
<feature type="domain" description="HSA" evidence="18">
    <location>
        <begin position="1165"/>
        <end position="1238"/>
    </location>
</feature>
<evidence type="ECO:0000256" key="8">
    <source>
        <dbReference type="ARBA" id="ARBA00023015"/>
    </source>
</evidence>
<evidence type="ECO:0000313" key="20">
    <source>
        <dbReference type="EMBL" id="CEI39418.1"/>
    </source>
</evidence>
<feature type="repeat" description="WD" evidence="13">
    <location>
        <begin position="207"/>
        <end position="249"/>
    </location>
</feature>
<dbReference type="GO" id="GO:0005634">
    <property type="term" value="C:nucleus"/>
    <property type="evidence" value="ECO:0007669"/>
    <property type="project" value="UniProtKB-SubCell"/>
</dbReference>
<dbReference type="SMART" id="SM01314">
    <property type="entry name" value="SnAC"/>
    <property type="match status" value="1"/>
</dbReference>
<sequence>MSSDDDFEIEVPDLAADDPMRAFLPTTFGKKSKEADIAAQFDRSRRTVTSKAPEISSAQAQEPKKKGNSSDDSDSDDSDDSDDDDEFPVSHELVLKTHDRAVTTVSLDPAGGRLATASTDCTIKLHDFTSMTPSTLRAFRSIDPYEQKASAASSESHPVHRIEFNPHAGGVFLCVSAHPQAKIMSRDGDIVTEFVKGDMYLRDMHNTKGHISEITTGTWHPTDKNLCITAGTDSTLRIWDVNNKRSQKDVIVFKSKAAGSAGRTKMTAVAWGSSAQGGSNVLVASALDGSLVMYSGNSPFSRPAGEIRDAHKPQTWTSGIDISSDGRMVVTRGGDGLIKLWDTRKFTKPLVTVSHTSTSDHYSTSNIKYAPNSTSIITGSVTGHLHILNPGNLRAEHVTPVTPGSPLITVDWHPKINQIITGSANAETHVLYNPQMSSKGAVDVMSRAPKKRHIDDNPELTMDQSVGVSGDAIMVPGASGGSRKSGVTVSGRSKDPRRPYMPQQTPLQKNAPDEKSIAENIPLARMLHEDPREALLKYADKAQNDPMFTKAWSKTQPETQYAELSDGEDGPDKKRLKRRLCMKYGRGCLLQGGRAEKYCDGATQNCTNRHAASCPAVPSPLPIINRRARASKKSPGPFQTIGSHLEKPPNPCCTRFAHNFGLLYRFPTRRVATSHTFPSISNLSLELRVSISCLQQPTHLAAFPIWRLRSTPQLSHALFTTCRLLFDDAFLRFPNHWFFNFDFDAFILAPVLLLRFTLVFATIKLAIPRATTIAYTSTICDIGLRGTGNLTMASVHASPAVQHPGAPMPTGATKQQAEEVFRKLKQMKEQGVPPTDPEYIKASQFLMSFQQQHNMRRNQQQFMQQQQQKQQMQNATNGASANGIMPGRPLQQSSPQAAQPASNTLNASAMPTQSSSTPVSAGASPSTGSSSNHFTQQQLGLLRQQIHAFKLLGKNAGVSLQLQQAIFNQRQRRQAAIAETAQAAQASKTDSDPKDAQNGPEASTEDDSSEIPKAHVFKTVKSPYGTSMIRPEIKYFDHSQRKNRWFIPGVFPTGIDFDHLRYEREVVVSNRMRQRYAELKNLPGDLAHWDSSKENLEADDSLKRKAIIEMKSIALYAKQRALRDKIGRQMMHYDNLAMTTNRSSYRRMKKQNVREARITEKLEKQQRDARENREKKKHTDFLHAITSHRKEIQESASSQRTKSHKLSRLMYQQHFNIEKEEQKRIERTAKQRLQALKANDEEAYLKLLDQAKDTRITHLLKQTDGFLHQLASSVKAQQRQAAERYGDGEELPVEDNSDYDEDDESNKKIDYYAVAHRVREEVTGQADMLVGGKLKEYQVKGLQWMISLYNNNLNGILADEMGLGKTIQTISLITYLIERKQQPGPYLVIVPLSTLTNWNLEFERWAPSINRIVYKGPPNTRKLQQDKIRQGGFQVLLTTYEYIIKDRPILSKIKWFHMIIDEGHRMKNSNSKLSYTIQQYYHTRFRLILTGTPLQNNLSELWAMLNFVLPNIFKSATTFDEWFNTPFANTGGQDKMELTEEEQILVIRRLHKVLRPFLLRRLKKDVEKDLPDKTEKVIKCKFSALQSKLYKQMVTHNKLVVSDGKGGKTGARGLSNMIMQLRKLCNHPFVFDVVENVMNPLNISNDLLWRTAGKFELLDRILPKYEATGHRVLMFFQMTAIMDIMEDYLRYRRMEYLRLDGTTKSDERSDLLREFNAPNSKYFIFLLSTRAGGLGLNLQTADTVIIYDSDWNPHQDLQAQDRAHRIGQKNEVRILRLISSNSVEEKILERARFKLDMDGKVIQAGRFDNKSSETDRDAMLRTLLETADMAESGEQDEMEDEELNMLLARSDDEITVFQKLDEERMRTSPYGTGPGTKARLMGEDELPEIYLNEGNPMDEETEEVILGRGARERTKVKYDDGLTEEQWLMAVDDDDDSPEAAAARKQARRDRRDNNRLKKSAILNSMDESPSGSRASTEEIEIEIEIETPKKRGRKPGSKNEKRKAEDGNDEPPAKKRRGPQGRPSKVSLESRIPAHQREVLQKSLRSLYDGLMTLEVDDIEPPEDDESDPGKRLIIGPFIKLPPKRDYADYYLIIQNPICMNQIQTRIKKEEYTSLSGLRKDIELMIRNCQTYNEDGSILYQDAKIMNEFFNSKYQEELAGHPELQELEEGGKDSSVAPSGSGGTPQPSGTRIKLISNSAKEANGGSTAAQSDEE</sequence>
<evidence type="ECO:0000259" key="16">
    <source>
        <dbReference type="PROSITE" id="PS51192"/>
    </source>
</evidence>
<dbReference type="InterPro" id="IPR019775">
    <property type="entry name" value="WD40_repeat_CS"/>
</dbReference>
<keyword evidence="11" id="KW-0539">Nucleus</keyword>
<feature type="region of interest" description="Disordered" evidence="14">
    <location>
        <begin position="476"/>
        <end position="514"/>
    </location>
</feature>
<evidence type="ECO:0000313" key="21">
    <source>
        <dbReference type="Proteomes" id="UP000245910"/>
    </source>
</evidence>
<dbReference type="Gene3D" id="3.40.50.300">
    <property type="entry name" value="P-loop containing nucleotide triphosphate hydrolases"/>
    <property type="match status" value="1"/>
</dbReference>
<feature type="compositionally biased region" description="Polar residues" evidence="14">
    <location>
        <begin position="2196"/>
        <end position="2215"/>
    </location>
</feature>
<proteinExistence type="predicted"/>
<keyword evidence="2 13" id="KW-0853">WD repeat</keyword>
<dbReference type="CDD" id="cd18793">
    <property type="entry name" value="SF2_C_SNF"/>
    <property type="match status" value="1"/>
</dbReference>
<evidence type="ECO:0000259" key="17">
    <source>
        <dbReference type="PROSITE" id="PS51194"/>
    </source>
</evidence>
<dbReference type="InterPro" id="IPR015943">
    <property type="entry name" value="WD40/YVTN_repeat-like_dom_sf"/>
</dbReference>
<feature type="region of interest" description="Disordered" evidence="14">
    <location>
        <begin position="977"/>
        <end position="1017"/>
    </location>
</feature>
<dbReference type="PROSITE" id="PS50014">
    <property type="entry name" value="BROMODOMAIN_2"/>
    <property type="match status" value="1"/>
</dbReference>
<dbReference type="SMART" id="SM00573">
    <property type="entry name" value="HSA"/>
    <property type="match status" value="1"/>
</dbReference>
<dbReference type="InterPro" id="IPR001650">
    <property type="entry name" value="Helicase_C-like"/>
</dbReference>
<dbReference type="Gene3D" id="1.20.920.10">
    <property type="entry name" value="Bromodomain-like"/>
    <property type="match status" value="1"/>
</dbReference>
<keyword evidence="8" id="KW-0805">Transcription regulation</keyword>
<comment type="subcellular location">
    <subcellularLocation>
        <location evidence="1">Nucleus</location>
    </subcellularLocation>
</comment>
<dbReference type="InterPro" id="IPR014001">
    <property type="entry name" value="Helicase_ATP-bd"/>
</dbReference>